<dbReference type="SUPFAM" id="SSF144091">
    <property type="entry name" value="Rhomboid-like"/>
    <property type="match status" value="1"/>
</dbReference>
<organism evidence="11 12">
    <name type="scientific">Tilletia caries</name>
    <name type="common">wheat bunt fungus</name>
    <dbReference type="NCBI Taxonomy" id="13290"/>
    <lineage>
        <taxon>Eukaryota</taxon>
        <taxon>Fungi</taxon>
        <taxon>Dikarya</taxon>
        <taxon>Basidiomycota</taxon>
        <taxon>Ustilaginomycotina</taxon>
        <taxon>Exobasidiomycetes</taxon>
        <taxon>Tilletiales</taxon>
        <taxon>Tilletiaceae</taxon>
        <taxon>Tilletia</taxon>
    </lineage>
</organism>
<dbReference type="EMBL" id="LWDD02000183">
    <property type="protein sequence ID" value="KAE8262973.1"/>
    <property type="molecule type" value="Genomic_DNA"/>
</dbReference>
<evidence type="ECO:0000256" key="7">
    <source>
        <dbReference type="SAM" id="MobiDB-lite"/>
    </source>
</evidence>
<dbReference type="InterPro" id="IPR022764">
    <property type="entry name" value="Peptidase_S54_rhomboid_dom"/>
</dbReference>
<evidence type="ECO:0000256" key="4">
    <source>
        <dbReference type="ARBA" id="ARBA00022801"/>
    </source>
</evidence>
<feature type="transmembrane region" description="Helical" evidence="8">
    <location>
        <begin position="145"/>
        <end position="168"/>
    </location>
</feature>
<dbReference type="GO" id="GO:0016020">
    <property type="term" value="C:membrane"/>
    <property type="evidence" value="ECO:0007669"/>
    <property type="project" value="UniProtKB-SubCell"/>
</dbReference>
<dbReference type="Gene3D" id="1.20.1540.10">
    <property type="entry name" value="Rhomboid-like"/>
    <property type="match status" value="1"/>
</dbReference>
<dbReference type="Proteomes" id="UP000836402">
    <property type="component" value="Unassembled WGS sequence"/>
</dbReference>
<comment type="subcellular location">
    <subcellularLocation>
        <location evidence="1">Membrane</location>
        <topology evidence="1">Multi-pass membrane protein</topology>
    </subcellularLocation>
</comment>
<dbReference type="GO" id="GO:0004252">
    <property type="term" value="F:serine-type endopeptidase activity"/>
    <property type="evidence" value="ECO:0007669"/>
    <property type="project" value="InterPro"/>
</dbReference>
<comment type="caution">
    <text evidence="11">The sequence shown here is derived from an EMBL/GenBank/DDBJ whole genome shotgun (WGS) entry which is preliminary data.</text>
</comment>
<feature type="transmembrane region" description="Helical" evidence="8">
    <location>
        <begin position="180"/>
        <end position="199"/>
    </location>
</feature>
<feature type="transmembrane region" description="Helical" evidence="8">
    <location>
        <begin position="291"/>
        <end position="310"/>
    </location>
</feature>
<accession>A0A177V0Q0</accession>
<comment type="similarity">
    <text evidence="2">Belongs to the peptidase S54 family.</text>
</comment>
<evidence type="ECO:0000256" key="8">
    <source>
        <dbReference type="SAM" id="Phobius"/>
    </source>
</evidence>
<dbReference type="Pfam" id="PF01694">
    <property type="entry name" value="Rhomboid"/>
    <property type="match status" value="1"/>
</dbReference>
<proteinExistence type="inferred from homology"/>
<dbReference type="AlphaFoldDB" id="A0A177V0Q0"/>
<dbReference type="EMBL" id="CAJHJG010002669">
    <property type="protein sequence ID" value="CAD6922006.1"/>
    <property type="molecule type" value="Genomic_DNA"/>
</dbReference>
<keyword evidence="4" id="KW-0378">Hydrolase</keyword>
<dbReference type="Proteomes" id="UP000077671">
    <property type="component" value="Unassembled WGS sequence"/>
</dbReference>
<keyword evidence="13" id="KW-1185">Reference proteome</keyword>
<dbReference type="InterPro" id="IPR035952">
    <property type="entry name" value="Rhomboid-like_sf"/>
</dbReference>
<keyword evidence="5 8" id="KW-1133">Transmembrane helix</keyword>
<feature type="region of interest" description="Disordered" evidence="7">
    <location>
        <begin position="46"/>
        <end position="83"/>
    </location>
</feature>
<evidence type="ECO:0000256" key="2">
    <source>
        <dbReference type="ARBA" id="ARBA00009045"/>
    </source>
</evidence>
<gene>
    <name evidence="11" type="ORF">A4X03_0g2030</name>
    <name evidence="10" type="ORF">JKIAZH3_G7094</name>
</gene>
<reference evidence="11" key="2">
    <citation type="journal article" date="2019" name="IMA Fungus">
        <title>Genome sequencing and comparison of five Tilletia species to identify candidate genes for the detection of regulated species infecting wheat.</title>
        <authorList>
            <person name="Nguyen H.D.T."/>
            <person name="Sultana T."/>
            <person name="Kesanakurti P."/>
            <person name="Hambleton S."/>
        </authorList>
    </citation>
    <scope>NUCLEOTIDE SEQUENCE</scope>
    <source>
        <strain evidence="11">DAOMC 238032</strain>
    </source>
</reference>
<keyword evidence="3 8" id="KW-0812">Transmembrane</keyword>
<feature type="domain" description="Peptidase S54 rhomboid" evidence="9">
    <location>
        <begin position="141"/>
        <end position="309"/>
    </location>
</feature>
<sequence length="320" mass="35907">MLTRVFPRCSRPYVQPQEVRLDIRQLSGLGPSLVAARRLTLSTKTARGLPDRNGPIGKRQYRVPPQFQYPPPPHGGRPYEEEGEGRPRLRLNALWVVIGANTLVFAYYQHANNELEKRRDPTAVLWLRENFMTHGMNVMQRPWSLILSTFTHSNASHFIFNMLALHAFGSIINTRLGPRVFLATYLGAGLTASVAHVALERYRSIQRNRQKPNPRLLQQLGSIPSKPTRNQQEHGAIGASGSILGLGSLVACIWPRLPMLLYGVVPVPMWGLVCGYVAYDFFSVASDRQDFISHSAHLGGALYGAAFYLFSIKPRRGRII</sequence>
<evidence type="ECO:0000259" key="9">
    <source>
        <dbReference type="Pfam" id="PF01694"/>
    </source>
</evidence>
<evidence type="ECO:0000256" key="3">
    <source>
        <dbReference type="ARBA" id="ARBA00022692"/>
    </source>
</evidence>
<dbReference type="InterPro" id="IPR050925">
    <property type="entry name" value="Rhomboid_protease_S54"/>
</dbReference>
<keyword evidence="6 8" id="KW-0472">Membrane</keyword>
<name>A0A177V0Q0_9BASI</name>
<dbReference type="PANTHER" id="PTHR43731">
    <property type="entry name" value="RHOMBOID PROTEASE"/>
    <property type="match status" value="1"/>
</dbReference>
<evidence type="ECO:0000313" key="10">
    <source>
        <dbReference type="EMBL" id="CAD6922006.1"/>
    </source>
</evidence>
<evidence type="ECO:0000313" key="11">
    <source>
        <dbReference type="EMBL" id="KAE8262973.1"/>
    </source>
</evidence>
<reference evidence="11" key="1">
    <citation type="submission" date="2016-04" db="EMBL/GenBank/DDBJ databases">
        <authorList>
            <person name="Nguyen H.D."/>
            <person name="Kesanakurti P."/>
            <person name="Cullis J."/>
            <person name="Levesque C.A."/>
            <person name="Hambleton S."/>
        </authorList>
    </citation>
    <scope>NUCLEOTIDE SEQUENCE</scope>
    <source>
        <strain evidence="11">DAOMC 238032</strain>
    </source>
</reference>
<evidence type="ECO:0000313" key="13">
    <source>
        <dbReference type="Proteomes" id="UP000836402"/>
    </source>
</evidence>
<dbReference type="PANTHER" id="PTHR43731:SF14">
    <property type="entry name" value="PRESENILIN-ASSOCIATED RHOMBOID-LIKE PROTEIN, MITOCHONDRIAL"/>
    <property type="match status" value="1"/>
</dbReference>
<feature type="transmembrane region" description="Helical" evidence="8">
    <location>
        <begin position="260"/>
        <end position="279"/>
    </location>
</feature>
<reference evidence="10" key="3">
    <citation type="submission" date="2020-10" db="EMBL/GenBank/DDBJ databases">
        <authorList>
            <person name="Sedaghatjoo S."/>
        </authorList>
    </citation>
    <scope>NUCLEOTIDE SEQUENCE</scope>
    <source>
        <strain evidence="10">AZH3</strain>
    </source>
</reference>
<evidence type="ECO:0000256" key="1">
    <source>
        <dbReference type="ARBA" id="ARBA00004141"/>
    </source>
</evidence>
<protein>
    <recommendedName>
        <fullName evidence="9">Peptidase S54 rhomboid domain-containing protein</fullName>
    </recommendedName>
</protein>
<evidence type="ECO:0000313" key="12">
    <source>
        <dbReference type="Proteomes" id="UP000077671"/>
    </source>
</evidence>
<evidence type="ECO:0000256" key="5">
    <source>
        <dbReference type="ARBA" id="ARBA00022989"/>
    </source>
</evidence>
<evidence type="ECO:0000256" key="6">
    <source>
        <dbReference type="ARBA" id="ARBA00023136"/>
    </source>
</evidence>